<reference evidence="6 7" key="1">
    <citation type="submission" date="2015-06" db="EMBL/GenBank/DDBJ databases">
        <title>The Genome Sequence of Enterococcus durans 4EA1.</title>
        <authorList>
            <consortium name="The Broad Institute Genomics Platform"/>
            <consortium name="The Broad Institute Genome Sequencing Center for Infectious Disease"/>
            <person name="Earl A.M."/>
            <person name="Van Tyne D."/>
            <person name="Lebreton F."/>
            <person name="Saavedra J.T."/>
            <person name="Gilmore M.S."/>
            <person name="Manson Mcguire A."/>
            <person name="Clock S."/>
            <person name="Crupain M."/>
            <person name="Rangan U."/>
            <person name="Young S."/>
            <person name="Abouelleil A."/>
            <person name="Cao P."/>
            <person name="Chapman S.B."/>
            <person name="Griggs A."/>
            <person name="Priest M."/>
            <person name="Shea T."/>
            <person name="Wortman J."/>
            <person name="Nusbaum C."/>
            <person name="Birren B."/>
        </authorList>
    </citation>
    <scope>NUCLEOTIDE SEQUENCE [LARGE SCALE GENOMIC DNA]</scope>
    <source>
        <strain evidence="6 7">4EA1</strain>
    </source>
</reference>
<keyword evidence="1" id="KW-0547">Nucleotide-binding</keyword>
<dbReference type="Pfam" id="PF17863">
    <property type="entry name" value="AAA_lid_2"/>
    <property type="match status" value="1"/>
</dbReference>
<evidence type="ECO:0000256" key="1">
    <source>
        <dbReference type="ARBA" id="ARBA00022741"/>
    </source>
</evidence>
<dbReference type="SUPFAM" id="SSF52540">
    <property type="entry name" value="P-loop containing nucleoside triphosphate hydrolases"/>
    <property type="match status" value="1"/>
</dbReference>
<evidence type="ECO:0000313" key="6">
    <source>
        <dbReference type="EMBL" id="RCA11192.1"/>
    </source>
</evidence>
<dbReference type="Proteomes" id="UP000252797">
    <property type="component" value="Unassembled WGS sequence"/>
</dbReference>
<keyword evidence="2" id="KW-0067">ATP-binding</keyword>
<proteinExistence type="inferred from homology"/>
<dbReference type="FunFam" id="3.40.50.300:FF:000640">
    <property type="entry name" value="MoxR family ATPase"/>
    <property type="match status" value="1"/>
</dbReference>
<feature type="domain" description="ChlI/MoxR AAA lid" evidence="5">
    <location>
        <begin position="234"/>
        <end position="301"/>
    </location>
</feature>
<dbReference type="PIRSF" id="PIRSF002849">
    <property type="entry name" value="AAA_ATPase_chaperone_MoxR_prd"/>
    <property type="match status" value="1"/>
</dbReference>
<evidence type="ECO:0000259" key="4">
    <source>
        <dbReference type="Pfam" id="PF07726"/>
    </source>
</evidence>
<dbReference type="InterPro" id="IPR027417">
    <property type="entry name" value="P-loop_NTPase"/>
</dbReference>
<dbReference type="EMBL" id="LEPB01000004">
    <property type="protein sequence ID" value="RCA11192.1"/>
    <property type="molecule type" value="Genomic_DNA"/>
</dbReference>
<evidence type="ECO:0000259" key="5">
    <source>
        <dbReference type="Pfam" id="PF17863"/>
    </source>
</evidence>
<dbReference type="InterPro" id="IPR011703">
    <property type="entry name" value="ATPase_AAA-3"/>
</dbReference>
<dbReference type="GO" id="GO:0016887">
    <property type="term" value="F:ATP hydrolysis activity"/>
    <property type="evidence" value="ECO:0007669"/>
    <property type="project" value="InterPro"/>
</dbReference>
<dbReference type="AlphaFoldDB" id="A0A367CFN8"/>
<dbReference type="RefSeq" id="WP_113845996.1">
    <property type="nucleotide sequence ID" value="NZ_LEPB01000004.1"/>
</dbReference>
<feature type="domain" description="ATPase AAA-3" evidence="4">
    <location>
        <begin position="42"/>
        <end position="172"/>
    </location>
</feature>
<organism evidence="6 7">
    <name type="scientific">Enterococcus durans</name>
    <dbReference type="NCBI Taxonomy" id="53345"/>
    <lineage>
        <taxon>Bacteria</taxon>
        <taxon>Bacillati</taxon>
        <taxon>Bacillota</taxon>
        <taxon>Bacilli</taxon>
        <taxon>Lactobacillales</taxon>
        <taxon>Enterococcaceae</taxon>
        <taxon>Enterococcus</taxon>
    </lineage>
</organism>
<comment type="similarity">
    <text evidence="3">Belongs to the MoxR family.</text>
</comment>
<dbReference type="InterPro" id="IPR041628">
    <property type="entry name" value="ChlI/MoxR_AAA_lid"/>
</dbReference>
<comment type="caution">
    <text evidence="6">The sequence shown here is derived from an EMBL/GenBank/DDBJ whole genome shotgun (WGS) entry which is preliminary data.</text>
</comment>
<name>A0A367CFN8_9ENTE</name>
<evidence type="ECO:0000256" key="3">
    <source>
        <dbReference type="ARBA" id="ARBA00061607"/>
    </source>
</evidence>
<evidence type="ECO:0000313" key="7">
    <source>
        <dbReference type="Proteomes" id="UP000252797"/>
    </source>
</evidence>
<dbReference type="GO" id="GO:0005524">
    <property type="term" value="F:ATP binding"/>
    <property type="evidence" value="ECO:0007669"/>
    <property type="project" value="UniProtKB-KW"/>
</dbReference>
<gene>
    <name evidence="6" type="ORF">EA71_01947</name>
</gene>
<dbReference type="STRING" id="53345.LIU_10365"/>
<dbReference type="CDD" id="cd00009">
    <property type="entry name" value="AAA"/>
    <property type="match status" value="1"/>
</dbReference>
<dbReference type="Gene3D" id="3.40.50.300">
    <property type="entry name" value="P-loop containing nucleotide triphosphate hydrolases"/>
    <property type="match status" value="1"/>
</dbReference>
<evidence type="ECO:0000256" key="2">
    <source>
        <dbReference type="ARBA" id="ARBA00022840"/>
    </source>
</evidence>
<dbReference type="Gene3D" id="1.10.8.80">
    <property type="entry name" value="Magnesium chelatase subunit I, C-Terminal domain"/>
    <property type="match status" value="1"/>
</dbReference>
<dbReference type="InterPro" id="IPR050764">
    <property type="entry name" value="CbbQ/NirQ/NorQ/GpvN"/>
</dbReference>
<dbReference type="Pfam" id="PF07726">
    <property type="entry name" value="AAA_3"/>
    <property type="match status" value="1"/>
</dbReference>
<protein>
    <submittedName>
        <fullName evidence="6">ATPase</fullName>
    </submittedName>
</protein>
<dbReference type="PANTHER" id="PTHR42759">
    <property type="entry name" value="MOXR FAMILY PROTEIN"/>
    <property type="match status" value="1"/>
</dbReference>
<sequence length="314" mass="35484">MNNQIQSSKEKVDQLILELEKAIVGKRSTIQLMVVALLANGHVLFEDIPGVGKTLLVKALSQAIKGNFSRIQFTPDLLPSDILGFSVYNSQNHSFEFRPGPVFTTILLADEINRTTPRTQAALLEVMAERHATIDNHTYPLDPHFFVLATQNPIEYEGTYPLPEAQLDRFLFRLEIGYPSFEEELYLLMNEYEQNRQSLSVVLSSEELTSLKEEVNQVFVDPAVASFALQLVTATREHPEIKLGISPRGSRAFIHAAKAYALVQGRMYVTPKDFQVLVPFVFAHRLMFYDPSLSKTQITELLKDLVSHVPIPVR</sequence>
<accession>A0A367CFN8</accession>
<dbReference type="PANTHER" id="PTHR42759:SF5">
    <property type="entry name" value="METHANOL DEHYDROGENASE REGULATOR"/>
    <property type="match status" value="1"/>
</dbReference>